<dbReference type="AlphaFoldDB" id="A0A2K4MSR1"/>
<sequence length="133" mass="14444">MNRTLDPAAALHWLAARLARPQWSLADTVVTGQLGERAARARRFDTGLTVALTLDRSPRQAAGACLLLAATPEAGDDALYLSGDRLWLLRRYPVALTEVELDLLFKQQQAMAALLAARERAAPVPLPIAGRYA</sequence>
<gene>
    <name evidence="1" type="ORF">C2134_04865</name>
</gene>
<dbReference type="Proteomes" id="UP000236416">
    <property type="component" value="Unassembled WGS sequence"/>
</dbReference>
<protein>
    <submittedName>
        <fullName evidence="1">Protein EsaB</fullName>
    </submittedName>
</protein>
<organism evidence="1 2">
    <name type="scientific">Chromobacterium sinusclupearum</name>
    <dbReference type="NCBI Taxonomy" id="2077146"/>
    <lineage>
        <taxon>Bacteria</taxon>
        <taxon>Pseudomonadati</taxon>
        <taxon>Pseudomonadota</taxon>
        <taxon>Betaproteobacteria</taxon>
        <taxon>Neisseriales</taxon>
        <taxon>Chromobacteriaceae</taxon>
        <taxon>Chromobacterium</taxon>
    </lineage>
</organism>
<comment type="caution">
    <text evidence="1">The sequence shown here is derived from an EMBL/GenBank/DDBJ whole genome shotgun (WGS) entry which is preliminary data.</text>
</comment>
<name>A0A2K4MSR1_9NEIS</name>
<dbReference type="RefSeq" id="WP_103317995.1">
    <property type="nucleotide sequence ID" value="NZ_PPTF01000017.1"/>
</dbReference>
<reference evidence="1 2" key="1">
    <citation type="submission" date="2018-01" db="EMBL/GenBank/DDBJ databases">
        <title>Genomic Sequence of Chromobacterium MWU13-2610 from wild cranberry bogs within the Cape Cod National Seashore.</title>
        <authorList>
            <person name="O'Hara-Hanley K."/>
            <person name="Soby S."/>
            <person name="Harrison A."/>
        </authorList>
    </citation>
    <scope>NUCLEOTIDE SEQUENCE [LARGE SCALE GENOMIC DNA]</scope>
    <source>
        <strain evidence="1 2">MWU13-2610</strain>
    </source>
</reference>
<evidence type="ECO:0000313" key="2">
    <source>
        <dbReference type="Proteomes" id="UP000236416"/>
    </source>
</evidence>
<keyword evidence="2" id="KW-1185">Reference proteome</keyword>
<accession>A0A2K4MSR1</accession>
<proteinExistence type="predicted"/>
<evidence type="ECO:0000313" key="1">
    <source>
        <dbReference type="EMBL" id="POA99805.1"/>
    </source>
</evidence>
<dbReference type="EMBL" id="PPTF01000017">
    <property type="protein sequence ID" value="POA99805.1"/>
    <property type="molecule type" value="Genomic_DNA"/>
</dbReference>